<feature type="transmembrane region" description="Helical" evidence="2">
    <location>
        <begin position="577"/>
        <end position="599"/>
    </location>
</feature>
<dbReference type="EMBL" id="HBIW01018422">
    <property type="protein sequence ID" value="CAE0700420.1"/>
    <property type="molecule type" value="Transcribed_RNA"/>
</dbReference>
<dbReference type="SUPFAM" id="SSF52151">
    <property type="entry name" value="FabD/lysophospholipase-like"/>
    <property type="match status" value="1"/>
</dbReference>
<evidence type="ECO:0000256" key="2">
    <source>
        <dbReference type="SAM" id="Phobius"/>
    </source>
</evidence>
<dbReference type="AlphaFoldDB" id="A0A7S4EAE5"/>
<feature type="transmembrane region" description="Helical" evidence="2">
    <location>
        <begin position="467"/>
        <end position="488"/>
    </location>
</feature>
<feature type="transmembrane region" description="Helical" evidence="2">
    <location>
        <begin position="735"/>
        <end position="758"/>
    </location>
</feature>
<dbReference type="GO" id="GO:0016740">
    <property type="term" value="F:transferase activity"/>
    <property type="evidence" value="ECO:0007669"/>
    <property type="project" value="InterPro"/>
</dbReference>
<feature type="transmembrane region" description="Helical" evidence="2">
    <location>
        <begin position="801"/>
        <end position="819"/>
    </location>
</feature>
<feature type="transmembrane region" description="Helical" evidence="2">
    <location>
        <begin position="770"/>
        <end position="789"/>
    </location>
</feature>
<name>A0A7S4EAE5_9STRA</name>
<feature type="transmembrane region" description="Helical" evidence="2">
    <location>
        <begin position="839"/>
        <end position="859"/>
    </location>
</feature>
<sequence>MAGEPATRTPPRPRRRSGSGQIGPLQLESPAPRYAQVSAGSLSPAFNPLKSKQKKRVALVFEGLGADPVKARAQVLATSSPLALKLKEAYDGDLEEADAGLPETQLPVCVMLGLLRLESALLSPDVPLGFGDAPLLVCGHSAGFLAAACVALDAEDPFAHAGDAIRCAQRIGKAIKASDTSCALLLPKTPPAVAAMKVRSQTKIQLGLVNAPSSCVLTGSIQDFVDVAPKTVKLPIRWPVHSSLLDEARVAVQDASELDFLDKHPHCVVLSPEDGEECSTLRTDVLGTLTSQPVVWPSVLDAVQARLPDEVIFLGDSYGLLAWHPVIGSKRTYQMKSSDGSFAVKIRAARDEEEEPVVEEEDQEDDSMALFAKKKGKRKDVDAAENMQGHAYFAAMLGILFTHGNIHTLPGKGDPSAAEPWTGLQQLHANLGAGFGLLLFFAVAGVGDERSFWKRGGVEKQTTWEMLKPLVTVYVTMVVLSALTHVTYEGLYRNMGWRWAPKQKKPWPLRPNLTRTKWFVVILALARLVGRLHRRACKKYPKLYPVNVIVSLILMFVIQVEVHQELEWKGSGLGSMAYGRLCGVFMYIVAPSVLPIGLLTPKSYAFASDDNNACIEYAVPHVVLSRWRRLMTCSRRGLSRVAPFFAEEDIPRKDGVVRIPAHVARPLCFLIIYLRLLASASSMGYRAATYDINNDDAWAGTDISKGERWTYAWVCILRSDCKAGGPSMHFSFKGAIYLISILDYGFAMLYSTAACYVAPARRSIFSEAGGLCLFAYMWHRCLLPVLDALVLRVHKETRADALLVLPLYILFQILISAPFPQFREAWERLRKGRPQFRDVANPLWIFAILFLLSLVSYSWG</sequence>
<evidence type="ECO:0008006" key="4">
    <source>
        <dbReference type="Google" id="ProtNLM"/>
    </source>
</evidence>
<reference evidence="3" key="1">
    <citation type="submission" date="2021-01" db="EMBL/GenBank/DDBJ databases">
        <authorList>
            <person name="Corre E."/>
            <person name="Pelletier E."/>
            <person name="Niang G."/>
            <person name="Scheremetjew M."/>
            <person name="Finn R."/>
            <person name="Kale V."/>
            <person name="Holt S."/>
            <person name="Cochrane G."/>
            <person name="Meng A."/>
            <person name="Brown T."/>
            <person name="Cohen L."/>
        </authorList>
    </citation>
    <scope>NUCLEOTIDE SEQUENCE</scope>
    <source>
        <strain evidence="3">CCMP1756</strain>
    </source>
</reference>
<organism evidence="3">
    <name type="scientific">Pelagomonas calceolata</name>
    <dbReference type="NCBI Taxonomy" id="35677"/>
    <lineage>
        <taxon>Eukaryota</taxon>
        <taxon>Sar</taxon>
        <taxon>Stramenopiles</taxon>
        <taxon>Ochrophyta</taxon>
        <taxon>Pelagophyceae</taxon>
        <taxon>Pelagomonadales</taxon>
        <taxon>Pelagomonadaceae</taxon>
        <taxon>Pelagomonas</taxon>
    </lineage>
</organism>
<keyword evidence="2" id="KW-1133">Transmembrane helix</keyword>
<dbReference type="InterPro" id="IPR016035">
    <property type="entry name" value="Acyl_Trfase/lysoPLipase"/>
</dbReference>
<evidence type="ECO:0000313" key="3">
    <source>
        <dbReference type="EMBL" id="CAE0700420.1"/>
    </source>
</evidence>
<accession>A0A7S4EAE5</accession>
<feature type="transmembrane region" description="Helical" evidence="2">
    <location>
        <begin position="544"/>
        <end position="562"/>
    </location>
</feature>
<evidence type="ECO:0000256" key="1">
    <source>
        <dbReference type="SAM" id="MobiDB-lite"/>
    </source>
</evidence>
<dbReference type="InterPro" id="IPR001227">
    <property type="entry name" value="Ac_transferase_dom_sf"/>
</dbReference>
<proteinExistence type="predicted"/>
<dbReference type="Gene3D" id="3.40.366.10">
    <property type="entry name" value="Malonyl-Coenzyme A Acyl Carrier Protein, domain 2"/>
    <property type="match status" value="1"/>
</dbReference>
<feature type="region of interest" description="Disordered" evidence="1">
    <location>
        <begin position="1"/>
        <end position="30"/>
    </location>
</feature>
<keyword evidence="2" id="KW-0472">Membrane</keyword>
<keyword evidence="2" id="KW-0812">Transmembrane</keyword>
<protein>
    <recommendedName>
        <fullName evidence="4">Malonyl-CoA:ACP transacylase (MAT) domain-containing protein</fullName>
    </recommendedName>
</protein>
<gene>
    <name evidence="3" type="ORF">PCAL00307_LOCUS15856</name>
</gene>
<feature type="transmembrane region" description="Helical" evidence="2">
    <location>
        <begin position="667"/>
        <end position="688"/>
    </location>
</feature>